<evidence type="ECO:0000313" key="2">
    <source>
        <dbReference type="EMBL" id="CAF1450172.1"/>
    </source>
</evidence>
<dbReference type="Proteomes" id="UP000663844">
    <property type="component" value="Unassembled WGS sequence"/>
</dbReference>
<proteinExistence type="predicted"/>
<evidence type="ECO:0000313" key="3">
    <source>
        <dbReference type="EMBL" id="CAF3505131.1"/>
    </source>
</evidence>
<accession>A0A818YMU2</accession>
<comment type="caution">
    <text evidence="4">The sequence shown here is derived from an EMBL/GenBank/DDBJ whole genome shotgun (WGS) entry which is preliminary data.</text>
</comment>
<gene>
    <name evidence="1" type="ORF">IZO911_LOCUS23098</name>
    <name evidence="2" type="ORF">JYZ213_LOCUS40642</name>
    <name evidence="3" type="ORF">KXQ929_LOCUS287</name>
    <name evidence="4" type="ORF">OXD698_LOCUS15519</name>
</gene>
<dbReference type="Proteomes" id="UP000663860">
    <property type="component" value="Unassembled WGS sequence"/>
</dbReference>
<protein>
    <submittedName>
        <fullName evidence="4">Uncharacterized protein</fullName>
    </submittedName>
</protein>
<organism evidence="4 5">
    <name type="scientific">Adineta steineri</name>
    <dbReference type="NCBI Taxonomy" id="433720"/>
    <lineage>
        <taxon>Eukaryota</taxon>
        <taxon>Metazoa</taxon>
        <taxon>Spiralia</taxon>
        <taxon>Gnathifera</taxon>
        <taxon>Rotifera</taxon>
        <taxon>Eurotatoria</taxon>
        <taxon>Bdelloidea</taxon>
        <taxon>Adinetida</taxon>
        <taxon>Adinetidae</taxon>
        <taxon>Adineta</taxon>
    </lineage>
</organism>
<sequence length="177" mass="20369">MPSPNNPQWCVDSDELMSRFAFFGLTCHHTRKLDSGMESIELHTTVTLTYSILKSAHYVNDMTALSLFAVPAPFDRYSAAAYFDRKRCLISIYLSHHDELVMPLSNSCGLDNDWTYAKYMWRSSALVTMTVQDHLLTTHFIESNTLTNVSRQIIHLSYCDYQLFDCAFANKSRWSLS</sequence>
<evidence type="ECO:0000313" key="4">
    <source>
        <dbReference type="EMBL" id="CAF3752189.1"/>
    </source>
</evidence>
<dbReference type="EMBL" id="CAJNOE010000264">
    <property type="protein sequence ID" value="CAF1102025.1"/>
    <property type="molecule type" value="Genomic_DNA"/>
</dbReference>
<evidence type="ECO:0000313" key="1">
    <source>
        <dbReference type="EMBL" id="CAF1102025.1"/>
    </source>
</evidence>
<dbReference type="EMBL" id="CAJOAZ010001026">
    <property type="protein sequence ID" value="CAF3752189.1"/>
    <property type="molecule type" value="Genomic_DNA"/>
</dbReference>
<dbReference type="AlphaFoldDB" id="A0A818YMU2"/>
<dbReference type="EMBL" id="CAJNOG010001513">
    <property type="protein sequence ID" value="CAF1450172.1"/>
    <property type="molecule type" value="Genomic_DNA"/>
</dbReference>
<dbReference type="EMBL" id="CAJOBB010000006">
    <property type="protein sequence ID" value="CAF3505131.1"/>
    <property type="molecule type" value="Genomic_DNA"/>
</dbReference>
<name>A0A818YMU2_9BILA</name>
<reference evidence="4" key="1">
    <citation type="submission" date="2021-02" db="EMBL/GenBank/DDBJ databases">
        <authorList>
            <person name="Nowell W R."/>
        </authorList>
    </citation>
    <scope>NUCLEOTIDE SEQUENCE</scope>
</reference>
<dbReference type="Proteomes" id="UP000663845">
    <property type="component" value="Unassembled WGS sequence"/>
</dbReference>
<dbReference type="Proteomes" id="UP000663868">
    <property type="component" value="Unassembled WGS sequence"/>
</dbReference>
<evidence type="ECO:0000313" key="5">
    <source>
        <dbReference type="Proteomes" id="UP000663844"/>
    </source>
</evidence>